<feature type="domain" description="EAL" evidence="9">
    <location>
        <begin position="457"/>
        <end position="710"/>
    </location>
</feature>
<dbReference type="PANTHER" id="PTHR33989">
    <property type="match status" value="1"/>
</dbReference>
<keyword evidence="5 8" id="KW-0812">Transmembrane</keyword>
<feature type="transmembrane region" description="Helical" evidence="8">
    <location>
        <begin position="231"/>
        <end position="253"/>
    </location>
</feature>
<dbReference type="PANTHER" id="PTHR33989:SF4">
    <property type="entry name" value="PTS SYSTEM N,N'-DIACETYLCHITOBIOSE-SPECIFIC EIIC COMPONENT"/>
    <property type="match status" value="1"/>
</dbReference>
<dbReference type="STRING" id="349095.SAMN05660299_02459"/>
<dbReference type="SMART" id="SM00052">
    <property type="entry name" value="EAL"/>
    <property type="match status" value="1"/>
</dbReference>
<keyword evidence="2" id="KW-0813">Transport</keyword>
<dbReference type="PROSITE" id="PS50883">
    <property type="entry name" value="EAL"/>
    <property type="match status" value="1"/>
</dbReference>
<dbReference type="RefSeq" id="WP_176762977.1">
    <property type="nucleotide sequence ID" value="NZ_FNHQ01000035.1"/>
</dbReference>
<dbReference type="EMBL" id="FNHQ01000035">
    <property type="protein sequence ID" value="SDN28528.1"/>
    <property type="molecule type" value="Genomic_DNA"/>
</dbReference>
<dbReference type="CDD" id="cd01948">
    <property type="entry name" value="EAL"/>
    <property type="match status" value="1"/>
</dbReference>
<feature type="transmembrane region" description="Helical" evidence="8">
    <location>
        <begin position="99"/>
        <end position="121"/>
    </location>
</feature>
<evidence type="ECO:0000259" key="9">
    <source>
        <dbReference type="PROSITE" id="PS50883"/>
    </source>
</evidence>
<dbReference type="AlphaFoldDB" id="A0A1H0A4P6"/>
<dbReference type="Pfam" id="PF02378">
    <property type="entry name" value="PTS_EIIC"/>
    <property type="match status" value="1"/>
</dbReference>
<dbReference type="InterPro" id="IPR004501">
    <property type="entry name" value="PTS_EIIC_3"/>
</dbReference>
<dbReference type="PROSITE" id="PS51105">
    <property type="entry name" value="PTS_EIIC_TYPE_3"/>
    <property type="match status" value="1"/>
</dbReference>
<feature type="transmembrane region" description="Helical" evidence="8">
    <location>
        <begin position="70"/>
        <end position="92"/>
    </location>
</feature>
<keyword evidence="7 8" id="KW-0472">Membrane</keyword>
<feature type="transmembrane region" description="Helical" evidence="8">
    <location>
        <begin position="395"/>
        <end position="414"/>
    </location>
</feature>
<evidence type="ECO:0000256" key="6">
    <source>
        <dbReference type="ARBA" id="ARBA00022989"/>
    </source>
</evidence>
<dbReference type="InterPro" id="IPR001633">
    <property type="entry name" value="EAL_dom"/>
</dbReference>
<proteinExistence type="predicted"/>
<keyword evidence="3" id="KW-1003">Cell membrane</keyword>
<sequence length="720" mass="81454">MNEYKNCIFDLAVRVSKSRTLRAIQDGYLLIIPIVVIDSFVLLFLFLPIPAYQAVLKDASFTYVYTGLKLVHTSCSAYFSLLLSGAVGWGIARKWGLPLYHALLLPVLSICCLFIFTGIGTGHFNVSYLGMRGMFSALLAAIIAGRLYVVLFRYMPTYDQGFSHRVHVDFQAMDSFRSLFPMIGVVTFCAVVHQGFIYMTGGFTAQQTGDLIIYYLVTSMAEESRLLVGNLYTFLVHMLWLMGIHGQYSLYVITQNYYSSLLQQNIAAVQMGLEPRYIINSAFNSTYVCMGGAGSALALVIAIFYKSRDKEMRMIAKAAAFPVLFNVSEILNFGIPIILNPVFAVPFVLVPLVNFNIAYFFTAIHVLPVITRHLSWTTPPFLDSYMASGSWRGPVLQLVLLCVDVLLYIPFVSWNEKIKQAQFIERVHHLEQYFRQLEHDGTALQLHALGREYQATAVTLMKDLVRDFHSERMYVVYQPQFDDRRRFTGAEVLLRWNHAKAGFVYPPLIIALARIGRVMAELDQFVFEEACAAISRLERVLCGAYTISVNVTADSLQHAGLEQQIHRALQKYNVAPSRLSIEITEQEVMHNTIQTIAKISRLKAEGHQFLLDDFGMGHTSVTYLKENLFDAIKLDSTITRDVLTNRNHQIIIASMVTMSKTLHMQVVAEHVENAAQRDKLEALGCDIFQGYLYSKPVSLEDILGTVKKWQCDMENCQART</sequence>
<evidence type="ECO:0000256" key="7">
    <source>
        <dbReference type="ARBA" id="ARBA00023136"/>
    </source>
</evidence>
<dbReference type="GO" id="GO:0009401">
    <property type="term" value="P:phosphoenolpyruvate-dependent sugar phosphotransferase system"/>
    <property type="evidence" value="ECO:0007669"/>
    <property type="project" value="InterPro"/>
</dbReference>
<evidence type="ECO:0000256" key="8">
    <source>
        <dbReference type="SAM" id="Phobius"/>
    </source>
</evidence>
<reference evidence="11 12" key="1">
    <citation type="submission" date="2016-10" db="EMBL/GenBank/DDBJ databases">
        <authorList>
            <person name="de Groot N.N."/>
        </authorList>
    </citation>
    <scope>NUCLEOTIDE SEQUENCE [LARGE SCALE GENOMIC DNA]</scope>
    <source>
        <strain evidence="11 12">DSM 16981</strain>
    </source>
</reference>
<accession>A0A1H0A4P6</accession>
<dbReference type="Gene3D" id="3.20.20.450">
    <property type="entry name" value="EAL domain"/>
    <property type="match status" value="1"/>
</dbReference>
<keyword evidence="4" id="KW-0762">Sugar transport</keyword>
<gene>
    <name evidence="11" type="ORF">SAMN05660299_02459</name>
</gene>
<keyword evidence="12" id="KW-1185">Reference proteome</keyword>
<feature type="transmembrane region" description="Helical" evidence="8">
    <location>
        <begin position="286"/>
        <end position="305"/>
    </location>
</feature>
<dbReference type="SUPFAM" id="SSF141868">
    <property type="entry name" value="EAL domain-like"/>
    <property type="match status" value="1"/>
</dbReference>
<organism evidence="11 12">
    <name type="scientific">Megasphaera paucivorans</name>
    <dbReference type="NCBI Taxonomy" id="349095"/>
    <lineage>
        <taxon>Bacteria</taxon>
        <taxon>Bacillati</taxon>
        <taxon>Bacillota</taxon>
        <taxon>Negativicutes</taxon>
        <taxon>Veillonellales</taxon>
        <taxon>Veillonellaceae</taxon>
        <taxon>Megasphaera</taxon>
    </lineage>
</organism>
<evidence type="ECO:0000313" key="11">
    <source>
        <dbReference type="EMBL" id="SDN28528.1"/>
    </source>
</evidence>
<protein>
    <submittedName>
        <fullName evidence="11">Diguanylate phosphodiesterase</fullName>
    </submittedName>
</protein>
<evidence type="ECO:0000256" key="4">
    <source>
        <dbReference type="ARBA" id="ARBA00022597"/>
    </source>
</evidence>
<evidence type="ECO:0000313" key="12">
    <source>
        <dbReference type="Proteomes" id="UP000199309"/>
    </source>
</evidence>
<dbReference type="InterPro" id="IPR003352">
    <property type="entry name" value="PTS_EIIC"/>
</dbReference>
<feature type="domain" description="PTS EIIC type-3" evidence="10">
    <location>
        <begin position="4"/>
        <end position="411"/>
    </location>
</feature>
<evidence type="ECO:0000256" key="2">
    <source>
        <dbReference type="ARBA" id="ARBA00022448"/>
    </source>
</evidence>
<evidence type="ECO:0000256" key="1">
    <source>
        <dbReference type="ARBA" id="ARBA00004651"/>
    </source>
</evidence>
<dbReference type="GO" id="GO:0008982">
    <property type="term" value="F:protein-N(PI)-phosphohistidine-sugar phosphotransferase activity"/>
    <property type="evidence" value="ECO:0007669"/>
    <property type="project" value="InterPro"/>
</dbReference>
<feature type="transmembrane region" description="Helical" evidence="8">
    <location>
        <begin position="133"/>
        <end position="155"/>
    </location>
</feature>
<keyword evidence="6 8" id="KW-1133">Transmembrane helix</keyword>
<evidence type="ECO:0000256" key="3">
    <source>
        <dbReference type="ARBA" id="ARBA00022475"/>
    </source>
</evidence>
<dbReference type="InterPro" id="IPR051088">
    <property type="entry name" value="PTS_Sugar-EIIC/EIIB"/>
</dbReference>
<feature type="transmembrane region" description="Helical" evidence="8">
    <location>
        <begin position="27"/>
        <end position="50"/>
    </location>
</feature>
<dbReference type="Proteomes" id="UP000199309">
    <property type="component" value="Unassembled WGS sequence"/>
</dbReference>
<dbReference type="GO" id="GO:0005886">
    <property type="term" value="C:plasma membrane"/>
    <property type="evidence" value="ECO:0007669"/>
    <property type="project" value="UniProtKB-SubCell"/>
</dbReference>
<comment type="subcellular location">
    <subcellularLocation>
        <location evidence="1">Cell membrane</location>
        <topology evidence="1">Multi-pass membrane protein</topology>
    </subcellularLocation>
</comment>
<feature type="transmembrane region" description="Helical" evidence="8">
    <location>
        <begin position="176"/>
        <end position="197"/>
    </location>
</feature>
<name>A0A1H0A4P6_9FIRM</name>
<evidence type="ECO:0000256" key="5">
    <source>
        <dbReference type="ARBA" id="ARBA00022692"/>
    </source>
</evidence>
<dbReference type="Pfam" id="PF00563">
    <property type="entry name" value="EAL"/>
    <property type="match status" value="1"/>
</dbReference>
<evidence type="ECO:0000259" key="10">
    <source>
        <dbReference type="PROSITE" id="PS51105"/>
    </source>
</evidence>
<dbReference type="InterPro" id="IPR035919">
    <property type="entry name" value="EAL_sf"/>
</dbReference>